<accession>A0A250IX40</accession>
<dbReference type="AlphaFoldDB" id="A0A250IX40"/>
<reference evidence="1 2" key="1">
    <citation type="submission" date="2017-06" db="EMBL/GenBank/DDBJ databases">
        <title>Sequencing and comparative analysis of myxobacterial genomes.</title>
        <authorList>
            <person name="Rupp O."/>
            <person name="Goesmann A."/>
            <person name="Sogaard-Andersen L."/>
        </authorList>
    </citation>
    <scope>NUCLEOTIDE SEQUENCE [LARGE SCALE GENOMIC DNA]</scope>
    <source>
        <strain evidence="1 2">DSM 52655</strain>
    </source>
</reference>
<name>A0A250IX40_9BACT</name>
<evidence type="ECO:0000313" key="1">
    <source>
        <dbReference type="EMBL" id="ATB36299.1"/>
    </source>
</evidence>
<dbReference type="Proteomes" id="UP000217257">
    <property type="component" value="Chromosome"/>
</dbReference>
<organism evidence="1 2">
    <name type="scientific">Cystobacter fuscus</name>
    <dbReference type="NCBI Taxonomy" id="43"/>
    <lineage>
        <taxon>Bacteria</taxon>
        <taxon>Pseudomonadati</taxon>
        <taxon>Myxococcota</taxon>
        <taxon>Myxococcia</taxon>
        <taxon>Myxococcales</taxon>
        <taxon>Cystobacterineae</taxon>
        <taxon>Archangiaceae</taxon>
        <taxon>Cystobacter</taxon>
    </lineage>
</organism>
<sequence length="71" mass="7354">MTRSEARGLCLAEAARVVLVHGPGPGVHVADEDMPVVFDEARGLAAEFNARAAALGVSAPVQLELFAEVTP</sequence>
<proteinExistence type="predicted"/>
<dbReference type="RefSeq" id="WP_095984793.1">
    <property type="nucleotide sequence ID" value="NZ_CP022098.1"/>
</dbReference>
<dbReference type="EMBL" id="CP022098">
    <property type="protein sequence ID" value="ATB36299.1"/>
    <property type="molecule type" value="Genomic_DNA"/>
</dbReference>
<gene>
    <name evidence="1" type="ORF">CYFUS_001713</name>
</gene>
<dbReference type="KEGG" id="cfus:CYFUS_001713"/>
<protein>
    <submittedName>
        <fullName evidence="1">Uncharacterized protein</fullName>
    </submittedName>
</protein>
<evidence type="ECO:0000313" key="2">
    <source>
        <dbReference type="Proteomes" id="UP000217257"/>
    </source>
</evidence>